<sequence>MKTGLVSKAVATACLGLALQSAPSWAADTSPETLSVVYWGAGDCGPCALWSKTERKQEFLAEAKALGVRLVEVQRPRVADPLSHYRWPKEDTALMRSYAKHQYKPSPLTPAFDFVCRGELALRLEGLADWDSFWKRSLRQQVKQCQASSG</sequence>
<dbReference type="Proteomes" id="UP001606099">
    <property type="component" value="Unassembled WGS sequence"/>
</dbReference>
<evidence type="ECO:0000313" key="2">
    <source>
        <dbReference type="EMBL" id="MFG6447945.1"/>
    </source>
</evidence>
<protein>
    <recommendedName>
        <fullName evidence="4">Thioredoxin family protein</fullName>
    </recommendedName>
</protein>
<keyword evidence="1" id="KW-0732">Signal</keyword>
<keyword evidence="3" id="KW-1185">Reference proteome</keyword>
<comment type="caution">
    <text evidence="2">The sequence shown here is derived from an EMBL/GenBank/DDBJ whole genome shotgun (WGS) entry which is preliminary data.</text>
</comment>
<reference evidence="2 3" key="1">
    <citation type="submission" date="2024-08" db="EMBL/GenBank/DDBJ databases">
        <authorList>
            <person name="Lu H."/>
        </authorList>
    </citation>
    <scope>NUCLEOTIDE SEQUENCE [LARGE SCALE GENOMIC DNA]</scope>
    <source>
        <strain evidence="2 3">BYS180W</strain>
    </source>
</reference>
<organism evidence="2 3">
    <name type="scientific">Roseateles rivi</name>
    <dbReference type="NCBI Taxonomy" id="3299028"/>
    <lineage>
        <taxon>Bacteria</taxon>
        <taxon>Pseudomonadati</taxon>
        <taxon>Pseudomonadota</taxon>
        <taxon>Betaproteobacteria</taxon>
        <taxon>Burkholderiales</taxon>
        <taxon>Sphaerotilaceae</taxon>
        <taxon>Roseateles</taxon>
    </lineage>
</organism>
<dbReference type="EMBL" id="JBIGHZ010000002">
    <property type="protein sequence ID" value="MFG6447945.1"/>
    <property type="molecule type" value="Genomic_DNA"/>
</dbReference>
<evidence type="ECO:0000256" key="1">
    <source>
        <dbReference type="SAM" id="SignalP"/>
    </source>
</evidence>
<gene>
    <name evidence="2" type="ORF">ACG0Z6_06750</name>
</gene>
<dbReference type="RefSeq" id="WP_394459768.1">
    <property type="nucleotide sequence ID" value="NZ_JBIGHZ010000002.1"/>
</dbReference>
<evidence type="ECO:0000313" key="3">
    <source>
        <dbReference type="Proteomes" id="UP001606099"/>
    </source>
</evidence>
<feature type="chain" id="PRO_5045105320" description="Thioredoxin family protein" evidence="1">
    <location>
        <begin position="27"/>
        <end position="150"/>
    </location>
</feature>
<accession>A0ABW7FUE0</accession>
<feature type="signal peptide" evidence="1">
    <location>
        <begin position="1"/>
        <end position="26"/>
    </location>
</feature>
<name>A0ABW7FUE0_9BURK</name>
<evidence type="ECO:0008006" key="4">
    <source>
        <dbReference type="Google" id="ProtNLM"/>
    </source>
</evidence>
<proteinExistence type="predicted"/>